<name>A0A384K7U7_BOTFB</name>
<sequence length="440" mass="49811">MLSTPSTSREFKKLFPQWRDNSIANRTRSLESGSSWGIYEIETFRILRKKPQSRAPAQLLEYFETATTWIDESKEIQLVLKLLQEKKWTAFTHHQISESAGTFDDFFKLLQQVLETPITPDPRRELRSLDVEHASIAKPESFTSDLSSSFPLEQEQELPLLPPNPSTSTSTSAKRPAKNPTEQSSSPASSSTPEKPPPKKRRTEKSSSPSYVESIPSDQSSHDLRNKSEITTNACAYALLSRVVELFRPVIENEKENEETENGNEKVYLEWTITNDTLTIQAGNLSCTTKNDGSLVEKAMHLGRWERCSGVAYCSLETKSMFSIDDKPIRAQAQEAAHLIGMFSQLDPERLENQTILPLISISQNIFSLILGIFPKAYAQYLENGLEADEGCFMELVEFGRFKMSNGDEMQVVVTMVVALQVWLQCGKRKKRGREIGREE</sequence>
<organism evidence="2 3">
    <name type="scientific">Botryotinia fuckeliana (strain B05.10)</name>
    <name type="common">Noble rot fungus</name>
    <name type="synonym">Botrytis cinerea</name>
    <dbReference type="NCBI Taxonomy" id="332648"/>
    <lineage>
        <taxon>Eukaryota</taxon>
        <taxon>Fungi</taxon>
        <taxon>Dikarya</taxon>
        <taxon>Ascomycota</taxon>
        <taxon>Pezizomycotina</taxon>
        <taxon>Leotiomycetes</taxon>
        <taxon>Helotiales</taxon>
        <taxon>Sclerotiniaceae</taxon>
        <taxon>Botrytis</taxon>
    </lineage>
</organism>
<evidence type="ECO:0000256" key="1">
    <source>
        <dbReference type="SAM" id="MobiDB-lite"/>
    </source>
</evidence>
<dbReference type="EMBL" id="CP009822">
    <property type="protein sequence ID" value="ATZ58900.1"/>
    <property type="molecule type" value="Genomic_DNA"/>
</dbReference>
<accession>A0A384K7U7</accession>
<reference evidence="2 3" key="3">
    <citation type="journal article" date="2017" name="Mol. Plant Pathol.">
        <title>A gapless genome sequence of the fungus Botrytis cinerea.</title>
        <authorList>
            <person name="Van Kan J.A."/>
            <person name="Stassen J.H."/>
            <person name="Mosbach A."/>
            <person name="Van Der Lee T.A."/>
            <person name="Faino L."/>
            <person name="Farmer A.D."/>
            <person name="Papasotiriou D.G."/>
            <person name="Zhou S."/>
            <person name="Seidl M.F."/>
            <person name="Cottam E."/>
            <person name="Edel D."/>
            <person name="Hahn M."/>
            <person name="Schwartz D.C."/>
            <person name="Dietrich R.A."/>
            <person name="Widdison S."/>
            <person name="Scalliet G."/>
        </authorList>
    </citation>
    <scope>NUCLEOTIDE SEQUENCE [LARGE SCALE GENOMIC DNA]</scope>
    <source>
        <strain evidence="2 3">B05.10</strain>
    </source>
</reference>
<keyword evidence="3" id="KW-1185">Reference proteome</keyword>
<protein>
    <submittedName>
        <fullName evidence="2">Uncharacterized protein</fullName>
    </submittedName>
</protein>
<feature type="compositionally biased region" description="Polar residues" evidence="1">
    <location>
        <begin position="141"/>
        <end position="150"/>
    </location>
</feature>
<feature type="compositionally biased region" description="Low complexity" evidence="1">
    <location>
        <begin position="206"/>
        <end position="217"/>
    </location>
</feature>
<dbReference type="Proteomes" id="UP000001798">
    <property type="component" value="Chromosome 18"/>
</dbReference>
<feature type="region of interest" description="Disordered" evidence="1">
    <location>
        <begin position="140"/>
        <end position="225"/>
    </location>
</feature>
<evidence type="ECO:0000313" key="2">
    <source>
        <dbReference type="EMBL" id="ATZ58900.1"/>
    </source>
</evidence>
<proteinExistence type="predicted"/>
<dbReference type="GeneID" id="36395040"/>
<dbReference type="KEGG" id="bfu:BCIN_18g00180"/>
<reference evidence="2 3" key="2">
    <citation type="journal article" date="2012" name="Eukaryot. Cell">
        <title>Genome update of Botrytis cinerea strains B05.10 and T4.</title>
        <authorList>
            <person name="Staats M."/>
            <person name="van Kan J.A."/>
        </authorList>
    </citation>
    <scope>NUCLEOTIDE SEQUENCE [LARGE SCALE GENOMIC DNA]</scope>
    <source>
        <strain evidence="2 3">B05.10</strain>
    </source>
</reference>
<reference evidence="2 3" key="1">
    <citation type="journal article" date="2011" name="PLoS Genet.">
        <title>Genomic analysis of the necrotrophic fungal pathogens Sclerotinia sclerotiorum and Botrytis cinerea.</title>
        <authorList>
            <person name="Amselem J."/>
            <person name="Cuomo C.A."/>
            <person name="van Kan J.A."/>
            <person name="Viaud M."/>
            <person name="Benito E.P."/>
            <person name="Couloux A."/>
            <person name="Coutinho P.M."/>
            <person name="de Vries R.P."/>
            <person name="Dyer P.S."/>
            <person name="Fillinger S."/>
            <person name="Fournier E."/>
            <person name="Gout L."/>
            <person name="Hahn M."/>
            <person name="Kohn L."/>
            <person name="Lapalu N."/>
            <person name="Plummer K.M."/>
            <person name="Pradier J.M."/>
            <person name="Quevillon E."/>
            <person name="Sharon A."/>
            <person name="Simon A."/>
            <person name="ten Have A."/>
            <person name="Tudzynski B."/>
            <person name="Tudzynski P."/>
            <person name="Wincker P."/>
            <person name="Andrew M."/>
            <person name="Anthouard V."/>
            <person name="Beever R.E."/>
            <person name="Beffa R."/>
            <person name="Benoit I."/>
            <person name="Bouzid O."/>
            <person name="Brault B."/>
            <person name="Chen Z."/>
            <person name="Choquer M."/>
            <person name="Collemare J."/>
            <person name="Cotton P."/>
            <person name="Danchin E.G."/>
            <person name="Da Silva C."/>
            <person name="Gautier A."/>
            <person name="Giraud C."/>
            <person name="Giraud T."/>
            <person name="Gonzalez C."/>
            <person name="Grossetete S."/>
            <person name="Guldener U."/>
            <person name="Henrissat B."/>
            <person name="Howlett B.J."/>
            <person name="Kodira C."/>
            <person name="Kretschmer M."/>
            <person name="Lappartient A."/>
            <person name="Leroch M."/>
            <person name="Levis C."/>
            <person name="Mauceli E."/>
            <person name="Neuveglise C."/>
            <person name="Oeser B."/>
            <person name="Pearson M."/>
            <person name="Poulain J."/>
            <person name="Poussereau N."/>
            <person name="Quesneville H."/>
            <person name="Rascle C."/>
            <person name="Schumacher J."/>
            <person name="Segurens B."/>
            <person name="Sexton A."/>
            <person name="Silva E."/>
            <person name="Sirven C."/>
            <person name="Soanes D.M."/>
            <person name="Talbot N.J."/>
            <person name="Templeton M."/>
            <person name="Yandava C."/>
            <person name="Yarden O."/>
            <person name="Zeng Q."/>
            <person name="Rollins J.A."/>
            <person name="Lebrun M.H."/>
            <person name="Dickman M."/>
        </authorList>
    </citation>
    <scope>NUCLEOTIDE SEQUENCE [LARGE SCALE GENOMIC DNA]</scope>
    <source>
        <strain evidence="2 3">B05.10</strain>
    </source>
</reference>
<dbReference type="OrthoDB" id="3508621at2759"/>
<feature type="compositionally biased region" description="Low complexity" evidence="1">
    <location>
        <begin position="184"/>
        <end position="193"/>
    </location>
</feature>
<evidence type="ECO:0000313" key="3">
    <source>
        <dbReference type="Proteomes" id="UP000001798"/>
    </source>
</evidence>
<dbReference type="VEuPathDB" id="FungiDB:Bcin18g00180"/>
<dbReference type="RefSeq" id="XP_024554095.1">
    <property type="nucleotide sequence ID" value="XM_024698278.1"/>
</dbReference>
<dbReference type="AlphaFoldDB" id="A0A384K7U7"/>
<gene>
    <name evidence="2" type="ORF">BCIN_18g00180</name>
</gene>